<keyword evidence="2" id="KW-0677">Repeat</keyword>
<dbReference type="Gene3D" id="3.10.580.10">
    <property type="entry name" value="CBS-domain"/>
    <property type="match status" value="4"/>
</dbReference>
<evidence type="ECO:0000256" key="5">
    <source>
        <dbReference type="PROSITE-ProRule" id="PRU00703"/>
    </source>
</evidence>
<dbReference type="STRING" id="53326.A0A016W280"/>
<dbReference type="AlphaFoldDB" id="A0A016W280"/>
<dbReference type="GO" id="GO:0005634">
    <property type="term" value="C:nucleus"/>
    <property type="evidence" value="ECO:0007669"/>
    <property type="project" value="TreeGrafter"/>
</dbReference>
<evidence type="ECO:0000259" key="6">
    <source>
        <dbReference type="PROSITE" id="PS51371"/>
    </source>
</evidence>
<accession>A0A016W280</accession>
<feature type="domain" description="CBS" evidence="6">
    <location>
        <begin position="237"/>
        <end position="298"/>
    </location>
</feature>
<dbReference type="Proteomes" id="UP000024635">
    <property type="component" value="Unassembled WGS sequence"/>
</dbReference>
<evidence type="ECO:0000256" key="4">
    <source>
        <dbReference type="ARBA" id="ARBA00025878"/>
    </source>
</evidence>
<feature type="domain" description="CBS" evidence="6">
    <location>
        <begin position="159"/>
        <end position="218"/>
    </location>
</feature>
<feature type="domain" description="CBS" evidence="6">
    <location>
        <begin position="680"/>
        <end position="744"/>
    </location>
</feature>
<feature type="domain" description="CBS" evidence="6">
    <location>
        <begin position="756"/>
        <end position="818"/>
    </location>
</feature>
<keyword evidence="8" id="KW-1185">Reference proteome</keyword>
<dbReference type="SMART" id="SM00116">
    <property type="entry name" value="CBS"/>
    <property type="match status" value="7"/>
</dbReference>
<evidence type="ECO:0000313" key="8">
    <source>
        <dbReference type="Proteomes" id="UP000024635"/>
    </source>
</evidence>
<dbReference type="InterPro" id="IPR050511">
    <property type="entry name" value="AMPK_gamma/SDS23_families"/>
</dbReference>
<evidence type="ECO:0000256" key="2">
    <source>
        <dbReference type="ARBA" id="ARBA00022737"/>
    </source>
</evidence>
<comment type="caution">
    <text evidence="7">The sequence shown here is derived from an EMBL/GenBank/DDBJ whole genome shotgun (WGS) entry which is preliminary data.</text>
</comment>
<dbReference type="PROSITE" id="PS51371">
    <property type="entry name" value="CBS"/>
    <property type="match status" value="5"/>
</dbReference>
<dbReference type="OrthoDB" id="449052at2759"/>
<dbReference type="EMBL" id="JARK01001337">
    <property type="protein sequence ID" value="EYC33959.1"/>
    <property type="molecule type" value="Genomic_DNA"/>
</dbReference>
<dbReference type="GO" id="GO:0019901">
    <property type="term" value="F:protein kinase binding"/>
    <property type="evidence" value="ECO:0007669"/>
    <property type="project" value="TreeGrafter"/>
</dbReference>
<dbReference type="PANTHER" id="PTHR13780:SF19">
    <property type="entry name" value="CBS DOMAIN-CONTAINING PROTEIN"/>
    <property type="match status" value="1"/>
</dbReference>
<organism evidence="7 8">
    <name type="scientific">Ancylostoma ceylanicum</name>
    <dbReference type="NCBI Taxonomy" id="53326"/>
    <lineage>
        <taxon>Eukaryota</taxon>
        <taxon>Metazoa</taxon>
        <taxon>Ecdysozoa</taxon>
        <taxon>Nematoda</taxon>
        <taxon>Chromadorea</taxon>
        <taxon>Rhabditida</taxon>
        <taxon>Rhabditina</taxon>
        <taxon>Rhabditomorpha</taxon>
        <taxon>Strongyloidea</taxon>
        <taxon>Ancylostomatidae</taxon>
        <taxon>Ancylostomatinae</taxon>
        <taxon>Ancylostoma</taxon>
    </lineage>
</organism>
<dbReference type="PANTHER" id="PTHR13780">
    <property type="entry name" value="AMP-ACTIVATED PROTEIN KINASE, GAMMA REGULATORY SUBUNIT"/>
    <property type="match status" value="1"/>
</dbReference>
<keyword evidence="3 5" id="KW-0129">CBS domain</keyword>
<dbReference type="GO" id="GO:0016208">
    <property type="term" value="F:AMP binding"/>
    <property type="evidence" value="ECO:0007669"/>
    <property type="project" value="TreeGrafter"/>
</dbReference>
<name>A0A016W280_9BILA</name>
<protein>
    <recommendedName>
        <fullName evidence="6">CBS domain-containing protein</fullName>
    </recommendedName>
</protein>
<feature type="domain" description="CBS" evidence="6">
    <location>
        <begin position="607"/>
        <end position="665"/>
    </location>
</feature>
<gene>
    <name evidence="7" type="primary">Acey_s0001.g181</name>
    <name evidence="7" type="synonym">Acey-aakg-2</name>
    <name evidence="7" type="ORF">Y032_0001g181</name>
</gene>
<dbReference type="GO" id="GO:0031588">
    <property type="term" value="C:nucleotide-activated protein kinase complex"/>
    <property type="evidence" value="ECO:0007669"/>
    <property type="project" value="TreeGrafter"/>
</dbReference>
<sequence>MSHSESVSPLRSHLTLGSHTQSLRGPLRTVHGHAHTYSVRERSLAEVLHYEADSYARLLQMNQCYEAMPTSSKMVVFDTELVLWKAFNGLVYQNTRHVLLSNAERGGLITGILSVTDFIRVMLRLHRERGNSDALVDEKEDIGKLTIQKYRELVQKEGKLKDLVYINANNSLLEAARLLAQHRIHRLPVLDPDSGSPLFILTHKRLLKFLWCFGQQYSQPDFHIRTAKELNVGSWVGIRVVRYRFVFPDTPLTDCLDILLNKGVSGVPVVERDTFKVVDMYSRFDAVGIALEEDANSLDVTVEQALKFKNLGRNEKDRVVSVRDTDTLWKAVTVLVERNVHRLCAVNEKGAIEWIVGILVTTIQTFAVAGIATQPPRYPVARLLRGAVAGEARRGRHAPAMQGIISLSDVINHMVVKPGANLKPLRVPRRHYSHHPIDYNDKKCCNLSAYDPPKSIGQSFYFHLSTTVLLRLKDSSPTMLTPNSSWQEFEKMSIVEPSVPDRDLLARLLLSNSCYEAMPVSGRMIIFDQELLMWRAFTSLVKNESRHVLLSDSEQGGVITGILSVTDFIRALLKIFRENGSALAEEFGDIGLITIRQFRDFVHKAGKLRNLVTISAEDNLLDAVRMLAAQRVHRLPVLDPTTGNPVFMLTHKRILKFIWTFGQTLFHPEHFTNTPKDLCIGTWSGIRFVHPDTPLIDCLDILLNLGVSGVPVVEPNTQKVVDVYSRFDAIGVALENEGYRLHATVKEALEFKHICQNRRSRVVSVKNTETFYSVISVLVHQNVHRVCVVDENDVIQGIISLSDVLRALVVEPGKHLNSRPTAPRRVSQESFDLSNMELYIRLQNEKAEMESDEISEESS</sequence>
<evidence type="ECO:0000256" key="3">
    <source>
        <dbReference type="ARBA" id="ARBA00023122"/>
    </source>
</evidence>
<comment type="subunit">
    <text evidence="4">AMPK is a heterotrimer of an alpha catalytic subunit (PRKAA1 or PRKAA2), a beta (PRKAB1 or PRKAB2) and a gamma non-catalytic subunits (PRKAG1, PRKAG2 or PRKAG3). Interacts with FNIP1 and FNIP2.</text>
</comment>
<evidence type="ECO:0000313" key="7">
    <source>
        <dbReference type="EMBL" id="EYC33959.1"/>
    </source>
</evidence>
<dbReference type="GO" id="GO:0019887">
    <property type="term" value="F:protein kinase regulator activity"/>
    <property type="evidence" value="ECO:0007669"/>
    <property type="project" value="TreeGrafter"/>
</dbReference>
<dbReference type="InterPro" id="IPR000644">
    <property type="entry name" value="CBS_dom"/>
</dbReference>
<comment type="similarity">
    <text evidence="1">Belongs to the 5'-AMP-activated protein kinase gamma subunit family.</text>
</comment>
<evidence type="ECO:0000256" key="1">
    <source>
        <dbReference type="ARBA" id="ARBA00006750"/>
    </source>
</evidence>
<dbReference type="SUPFAM" id="SSF54631">
    <property type="entry name" value="CBS-domain pair"/>
    <property type="match status" value="4"/>
</dbReference>
<reference evidence="8" key="1">
    <citation type="journal article" date="2015" name="Nat. Genet.">
        <title>The genome and transcriptome of the zoonotic hookworm Ancylostoma ceylanicum identify infection-specific gene families.</title>
        <authorList>
            <person name="Schwarz E.M."/>
            <person name="Hu Y."/>
            <person name="Antoshechkin I."/>
            <person name="Miller M.M."/>
            <person name="Sternberg P.W."/>
            <person name="Aroian R.V."/>
        </authorList>
    </citation>
    <scope>NUCLEOTIDE SEQUENCE</scope>
    <source>
        <strain evidence="8">HY135</strain>
    </source>
</reference>
<proteinExistence type="inferred from homology"/>
<dbReference type="Pfam" id="PF00571">
    <property type="entry name" value="CBS"/>
    <property type="match status" value="5"/>
</dbReference>
<dbReference type="GO" id="GO:0005737">
    <property type="term" value="C:cytoplasm"/>
    <property type="evidence" value="ECO:0007669"/>
    <property type="project" value="TreeGrafter"/>
</dbReference>
<dbReference type="InterPro" id="IPR046342">
    <property type="entry name" value="CBS_dom_sf"/>
</dbReference>